<dbReference type="OrthoDB" id="990675at2759"/>
<comment type="caution">
    <text evidence="3">The sequence shown here is derived from an EMBL/GenBank/DDBJ whole genome shotgun (WGS) entry which is preliminary data.</text>
</comment>
<evidence type="ECO:0000313" key="3">
    <source>
        <dbReference type="EMBL" id="OMO85739.1"/>
    </source>
</evidence>
<proteinExistence type="predicted"/>
<organism evidence="3 4">
    <name type="scientific">Corchorus capsularis</name>
    <name type="common">Jute</name>
    <dbReference type="NCBI Taxonomy" id="210143"/>
    <lineage>
        <taxon>Eukaryota</taxon>
        <taxon>Viridiplantae</taxon>
        <taxon>Streptophyta</taxon>
        <taxon>Embryophyta</taxon>
        <taxon>Tracheophyta</taxon>
        <taxon>Spermatophyta</taxon>
        <taxon>Magnoliopsida</taxon>
        <taxon>eudicotyledons</taxon>
        <taxon>Gunneridae</taxon>
        <taxon>Pentapetalae</taxon>
        <taxon>rosids</taxon>
        <taxon>malvids</taxon>
        <taxon>Malvales</taxon>
        <taxon>Malvaceae</taxon>
        <taxon>Grewioideae</taxon>
        <taxon>Apeibeae</taxon>
        <taxon>Corchorus</taxon>
    </lineage>
</organism>
<dbReference type="PANTHER" id="PTHR34950:SF8">
    <property type="entry name" value="TPX2 C-TERMINAL DOMAIN-CONTAINING PROTEIN"/>
    <property type="match status" value="1"/>
</dbReference>
<evidence type="ECO:0000313" key="4">
    <source>
        <dbReference type="Proteomes" id="UP000188268"/>
    </source>
</evidence>
<dbReference type="OMA" id="CAGKEED"/>
<dbReference type="EMBL" id="AWWV01009562">
    <property type="protein sequence ID" value="OMO85739.1"/>
    <property type="molecule type" value="Genomic_DNA"/>
</dbReference>
<dbReference type="Gramene" id="OMO85739">
    <property type="protein sequence ID" value="OMO85739"/>
    <property type="gene ID" value="CCACVL1_10015"/>
</dbReference>
<keyword evidence="4" id="KW-1185">Reference proteome</keyword>
<name>A0A1R3IT19_COCAP</name>
<dbReference type="PANTHER" id="PTHR34950">
    <property type="entry name" value="OS04G0457400 PROTEIN"/>
    <property type="match status" value="1"/>
</dbReference>
<evidence type="ECO:0000256" key="1">
    <source>
        <dbReference type="SAM" id="Coils"/>
    </source>
</evidence>
<dbReference type="AlphaFoldDB" id="A0A1R3IT19"/>
<reference evidence="3 4" key="1">
    <citation type="submission" date="2013-09" db="EMBL/GenBank/DDBJ databases">
        <title>Corchorus capsularis genome sequencing.</title>
        <authorList>
            <person name="Alam M."/>
            <person name="Haque M.S."/>
            <person name="Islam M.S."/>
            <person name="Emdad E.M."/>
            <person name="Islam M.M."/>
            <person name="Ahmed B."/>
            <person name="Halim A."/>
            <person name="Hossen Q.M.M."/>
            <person name="Hossain M.Z."/>
            <person name="Ahmed R."/>
            <person name="Khan M.M."/>
            <person name="Islam R."/>
            <person name="Rashid M.M."/>
            <person name="Khan S.A."/>
            <person name="Rahman M.S."/>
            <person name="Alam M."/>
        </authorList>
    </citation>
    <scope>NUCLEOTIDE SEQUENCE [LARGE SCALE GENOMIC DNA]</scope>
    <source>
        <strain evidence="4">cv. CVL-1</strain>
        <tissue evidence="3">Whole seedling</tissue>
    </source>
</reference>
<sequence>MSTPGFDLAEVYVRRKLHKEQLKRKEEERAKTQKIDLAATKSTGCFSSMFNKIHPSHVSVSPLEHDRREVKSYDQSE</sequence>
<feature type="region of interest" description="Disordered" evidence="2">
    <location>
        <begin position="57"/>
        <end position="77"/>
    </location>
</feature>
<feature type="non-terminal residue" evidence="3">
    <location>
        <position position="77"/>
    </location>
</feature>
<protein>
    <submittedName>
        <fullName evidence="3">Uncharacterized protein</fullName>
    </submittedName>
</protein>
<accession>A0A1R3IT19</accession>
<feature type="compositionally biased region" description="Basic and acidic residues" evidence="2">
    <location>
        <begin position="63"/>
        <end position="77"/>
    </location>
</feature>
<gene>
    <name evidence="3" type="ORF">CCACVL1_10015</name>
</gene>
<dbReference type="Proteomes" id="UP000188268">
    <property type="component" value="Unassembled WGS sequence"/>
</dbReference>
<feature type="coiled-coil region" evidence="1">
    <location>
        <begin position="8"/>
        <end position="35"/>
    </location>
</feature>
<evidence type="ECO:0000256" key="2">
    <source>
        <dbReference type="SAM" id="MobiDB-lite"/>
    </source>
</evidence>
<keyword evidence="1" id="KW-0175">Coiled coil</keyword>